<dbReference type="HOGENOM" id="CLU_1141313_0_0_0"/>
<organism evidence="3">
    <name type="scientific">Granulicella tundricola (strain ATCC BAA-1859 / DSM 23138 / MP5ACTX9)</name>
    <dbReference type="NCBI Taxonomy" id="1198114"/>
    <lineage>
        <taxon>Bacteria</taxon>
        <taxon>Pseudomonadati</taxon>
        <taxon>Acidobacteriota</taxon>
        <taxon>Terriglobia</taxon>
        <taxon>Terriglobales</taxon>
        <taxon>Acidobacteriaceae</taxon>
        <taxon>Granulicella</taxon>
    </lineage>
</organism>
<gene>
    <name evidence="2" type="ordered locus">AciX9_1908</name>
</gene>
<dbReference type="EMBL" id="CP002480">
    <property type="protein sequence ID" value="ADW68954.1"/>
    <property type="molecule type" value="Genomic_DNA"/>
</dbReference>
<dbReference type="Proteomes" id="UP000000343">
    <property type="component" value="Chromosome"/>
</dbReference>
<feature type="signal peptide" evidence="1">
    <location>
        <begin position="1"/>
        <end position="21"/>
    </location>
</feature>
<protein>
    <submittedName>
        <fullName evidence="2">Lipid A 3-O-deacylase-related protein</fullName>
    </submittedName>
</protein>
<dbReference type="eggNOG" id="ENOG502Z9EP">
    <property type="taxonomic scope" value="Bacteria"/>
</dbReference>
<keyword evidence="3" id="KW-1185">Reference proteome</keyword>
<evidence type="ECO:0000313" key="3">
    <source>
        <dbReference type="Proteomes" id="UP000000343"/>
    </source>
</evidence>
<dbReference type="Gene3D" id="2.40.160.20">
    <property type="match status" value="1"/>
</dbReference>
<dbReference type="RefSeq" id="WP_013580273.1">
    <property type="nucleotide sequence ID" value="NC_015064.1"/>
</dbReference>
<feature type="chain" id="PRO_5003233568" evidence="1">
    <location>
        <begin position="22"/>
        <end position="241"/>
    </location>
</feature>
<keyword evidence="1" id="KW-0732">Signal</keyword>
<proteinExistence type="predicted"/>
<evidence type="ECO:0000313" key="2">
    <source>
        <dbReference type="EMBL" id="ADW68954.1"/>
    </source>
</evidence>
<dbReference type="OrthoDB" id="117207at2"/>
<dbReference type="STRING" id="1198114.AciX9_1908"/>
<reference evidence="3" key="1">
    <citation type="submission" date="2011-01" db="EMBL/GenBank/DDBJ databases">
        <title>Complete sequence of chromosome of Acidobacterium sp. MP5ACTX9.</title>
        <authorList>
            <consortium name="US DOE Joint Genome Institute"/>
            <person name="Lucas S."/>
            <person name="Copeland A."/>
            <person name="Lapidus A."/>
            <person name="Cheng J.-F."/>
            <person name="Goodwin L."/>
            <person name="Pitluck S."/>
            <person name="Teshima H."/>
            <person name="Detter J.C."/>
            <person name="Han C."/>
            <person name="Tapia R."/>
            <person name="Land M."/>
            <person name="Hauser L."/>
            <person name="Kyrpides N."/>
            <person name="Ivanova N."/>
            <person name="Ovchinnikova G."/>
            <person name="Pagani I."/>
            <person name="Rawat S.R."/>
            <person name="Mannisto M."/>
            <person name="Haggblom M.M."/>
            <person name="Woyke T."/>
        </authorList>
    </citation>
    <scope>NUCLEOTIDE SEQUENCE [LARGE SCALE GENOMIC DNA]</scope>
    <source>
        <strain evidence="3">MP5ACTX9</strain>
    </source>
</reference>
<dbReference type="Pfam" id="PF09411">
    <property type="entry name" value="PagL"/>
    <property type="match status" value="1"/>
</dbReference>
<dbReference type="PROSITE" id="PS51257">
    <property type="entry name" value="PROKAR_LIPOPROTEIN"/>
    <property type="match status" value="1"/>
</dbReference>
<dbReference type="KEGG" id="acm:AciX9_1908"/>
<dbReference type="InterPro" id="IPR018550">
    <property type="entry name" value="Lipid-A_deacylase-rel"/>
</dbReference>
<accession>E8X0K3</accession>
<evidence type="ECO:0000256" key="1">
    <source>
        <dbReference type="SAM" id="SignalP"/>
    </source>
</evidence>
<sequence length="241" mass="25931">MSLAKLLVTTLAALACVTASAQTTGQTNPLESASVHQPTDYGVLVQGGNGITDNRDGFHFLAAGVHAGKVLTNNFGPGLLHGNFEYAMELFPYWQSFTPKFSKVNCSQLPGTAVVSCSQPYTVGGTYTGVSVTPIIMRWNFVRHGRLQPWVQAAGGVLWTNHKYPAYGSTNPDLQVNGPNGDASVWNFTPQGGIGFHYFTRPNRSIDFSANGEHISSASLGDRNPGVNASVQFTVGYSWWK</sequence>
<name>E8X0K3_GRATM</name>
<dbReference type="PaxDb" id="1198114-AciX9_1908"/>
<dbReference type="AlphaFoldDB" id="E8X0K3"/>